<gene>
    <name evidence="2" type="ORF">E6A44_005105</name>
</gene>
<dbReference type="Proteomes" id="UP001517247">
    <property type="component" value="Unassembled WGS sequence"/>
</dbReference>
<protein>
    <submittedName>
        <fullName evidence="2">DUF6896 domain-containing protein</fullName>
    </submittedName>
</protein>
<reference evidence="2 3" key="1">
    <citation type="submission" date="2024-12" db="EMBL/GenBank/DDBJ databases">
        <authorList>
            <person name="Hu S."/>
        </authorList>
    </citation>
    <scope>NUCLEOTIDE SEQUENCE [LARGE SCALE GENOMIC DNA]</scope>
    <source>
        <strain evidence="2 3">THG-T11</strain>
    </source>
</reference>
<dbReference type="RefSeq" id="WP_138722049.1">
    <property type="nucleotide sequence ID" value="NZ_SSHJ02000001.1"/>
</dbReference>
<organism evidence="2 3">
    <name type="scientific">Pedobacter ureilyticus</name>
    <dbReference type="NCBI Taxonomy" id="1393051"/>
    <lineage>
        <taxon>Bacteria</taxon>
        <taxon>Pseudomonadati</taxon>
        <taxon>Bacteroidota</taxon>
        <taxon>Sphingobacteriia</taxon>
        <taxon>Sphingobacteriales</taxon>
        <taxon>Sphingobacteriaceae</taxon>
        <taxon>Pedobacter</taxon>
    </lineage>
</organism>
<evidence type="ECO:0000259" key="1">
    <source>
        <dbReference type="Pfam" id="PF21837"/>
    </source>
</evidence>
<comment type="caution">
    <text evidence="2">The sequence shown here is derived from an EMBL/GenBank/DDBJ whole genome shotgun (WGS) entry which is preliminary data.</text>
</comment>
<accession>A0ABW9J329</accession>
<name>A0ABW9J329_9SPHI</name>
<feature type="domain" description="DUF6896" evidence="1">
    <location>
        <begin position="13"/>
        <end position="144"/>
    </location>
</feature>
<evidence type="ECO:0000313" key="2">
    <source>
        <dbReference type="EMBL" id="MFN0254939.1"/>
    </source>
</evidence>
<keyword evidence="3" id="KW-1185">Reference proteome</keyword>
<proteinExistence type="predicted"/>
<dbReference type="EMBL" id="SSHJ02000001">
    <property type="protein sequence ID" value="MFN0254939.1"/>
    <property type="molecule type" value="Genomic_DNA"/>
</dbReference>
<sequence>MTELTSDIEQELLKAMDDYKAIAQLLIDKLITETDQPEKAEIQAGRYFEIQNADLLNGQENLSDNWWFDVHGEHCLFRNLITGQTLEVSLGNKESIANLDPYFFYNFLETTENFRHLTKYFKNPFNDTLNLFKKLEKKQKMVNIYGVNFRKL</sequence>
<dbReference type="InterPro" id="IPR054191">
    <property type="entry name" value="DUF6896"/>
</dbReference>
<dbReference type="Pfam" id="PF21837">
    <property type="entry name" value="DUF6896"/>
    <property type="match status" value="1"/>
</dbReference>
<evidence type="ECO:0000313" key="3">
    <source>
        <dbReference type="Proteomes" id="UP001517247"/>
    </source>
</evidence>